<dbReference type="SMART" id="SM00028">
    <property type="entry name" value="TPR"/>
    <property type="match status" value="3"/>
</dbReference>
<dbReference type="Gene3D" id="6.10.140.2220">
    <property type="match status" value="1"/>
</dbReference>
<dbReference type="Gene3D" id="1.25.40.10">
    <property type="entry name" value="Tetratricopeptide repeat domain"/>
    <property type="match status" value="1"/>
</dbReference>
<dbReference type="PROSITE" id="PS50280">
    <property type="entry name" value="SET"/>
    <property type="match status" value="1"/>
</dbReference>
<feature type="domain" description="SET" evidence="3">
    <location>
        <begin position="147"/>
        <end position="465"/>
    </location>
</feature>
<accession>A0A8J4PXT9</accession>
<keyword evidence="5" id="KW-1185">Reference proteome</keyword>
<evidence type="ECO:0000259" key="3">
    <source>
        <dbReference type="PROSITE" id="PS50280"/>
    </source>
</evidence>
<dbReference type="CDD" id="cd20071">
    <property type="entry name" value="SET_SMYD"/>
    <property type="match status" value="1"/>
</dbReference>
<dbReference type="GO" id="GO:0042799">
    <property type="term" value="F:histone H4K20 methyltransferase activity"/>
    <property type="evidence" value="ECO:0007669"/>
    <property type="project" value="TreeGrafter"/>
</dbReference>
<dbReference type="OrthoDB" id="5945798at2759"/>
<dbReference type="SUPFAM" id="SSF82199">
    <property type="entry name" value="SET domain"/>
    <property type="match status" value="1"/>
</dbReference>
<evidence type="ECO:0000313" key="5">
    <source>
        <dbReference type="Proteomes" id="UP000695562"/>
    </source>
</evidence>
<evidence type="ECO:0000256" key="2">
    <source>
        <dbReference type="SAM" id="MobiDB-lite"/>
    </source>
</evidence>
<dbReference type="SUPFAM" id="SSF48452">
    <property type="entry name" value="TPR-like"/>
    <property type="match status" value="1"/>
</dbReference>
<dbReference type="PANTHER" id="PTHR46402:SF1">
    <property type="entry name" value="SET DOMAIN-CONTAINING PROTEIN"/>
    <property type="match status" value="1"/>
</dbReference>
<dbReference type="GO" id="GO:0045814">
    <property type="term" value="P:negative regulation of gene expression, epigenetic"/>
    <property type="evidence" value="ECO:0007669"/>
    <property type="project" value="TreeGrafter"/>
</dbReference>
<feature type="compositionally biased region" description="Low complexity" evidence="2">
    <location>
        <begin position="381"/>
        <end position="404"/>
    </location>
</feature>
<proteinExistence type="predicted"/>
<dbReference type="InterPro" id="IPR019734">
    <property type="entry name" value="TPR_rpt"/>
</dbReference>
<reference evidence="4" key="1">
    <citation type="submission" date="2020-01" db="EMBL/GenBank/DDBJ databases">
        <title>Development of genomics and gene disruption for Polysphondylium violaceum indicates a role for the polyketide synthase stlB in stalk morphogenesis.</title>
        <authorList>
            <person name="Narita B."/>
            <person name="Kawabe Y."/>
            <person name="Kin K."/>
            <person name="Saito T."/>
            <person name="Gibbs R."/>
            <person name="Kuspa A."/>
            <person name="Muzny D."/>
            <person name="Queller D."/>
            <person name="Richards S."/>
            <person name="Strassman J."/>
            <person name="Sucgang R."/>
            <person name="Worley K."/>
            <person name="Schaap P."/>
        </authorList>
    </citation>
    <scope>NUCLEOTIDE SEQUENCE</scope>
    <source>
        <strain evidence="4">QSvi11</strain>
    </source>
</reference>
<dbReference type="Pfam" id="PF13181">
    <property type="entry name" value="TPR_8"/>
    <property type="match status" value="2"/>
</dbReference>
<dbReference type="InterPro" id="IPR001214">
    <property type="entry name" value="SET_dom"/>
</dbReference>
<dbReference type="SMART" id="SM00317">
    <property type="entry name" value="SET"/>
    <property type="match status" value="1"/>
</dbReference>
<sequence length="493" mass="56195">MTTANSFKDQGNSFYTKGKYEDAEKQYTKGIELLNTATTIEEKKLLSILYCNRAMSNIQLKNYELALEDAKQSISSYNQFPKAYLRAGDAYLALKKYREAKEMYLTCIRYITSSEPTLLEQATNALQNAKMKLFYEPILESRPDMYGKVEIKYLDSVKEKALFAKQDIKQGEIVFSDEPFIHHISNDSFIKHSDSICFHCIKFIQPVDPAVKCPNHSICKYQFCSEKCMESSTMYHSQACNQNDLDIVNQYRVSIATAPTCTQLLLAERLVSMISYLLKTKKAKNCNLALGSITHLKRGSLMKQQPSFNGSNLDQLQQQYTPLLNILKETYGLKTKEELENQLLVDEFNKLFSVDFFDNLLGMINFNSTSTVVKSPNQEINNNNNSSNGNNNKNKNKKNSNNNSNKVEISSWGVGLFPIFSCMNHSCSPNIEITNEIIDGVDSVKMVVKAKKNIPMGTEIFHSYCDENLPIKQRQSILSHQYGFKCQCLKCKK</sequence>
<dbReference type="Proteomes" id="UP000695562">
    <property type="component" value="Unassembled WGS sequence"/>
</dbReference>
<evidence type="ECO:0000313" key="4">
    <source>
        <dbReference type="EMBL" id="KAF2074824.1"/>
    </source>
</evidence>
<name>A0A8J4PXT9_9MYCE</name>
<keyword evidence="1" id="KW-0802">TPR repeat</keyword>
<protein>
    <recommendedName>
        <fullName evidence="3">SET domain-containing protein</fullName>
    </recommendedName>
</protein>
<dbReference type="EMBL" id="AJWJ01000128">
    <property type="protein sequence ID" value="KAF2074824.1"/>
    <property type="molecule type" value="Genomic_DNA"/>
</dbReference>
<evidence type="ECO:0000256" key="1">
    <source>
        <dbReference type="PROSITE-ProRule" id="PRU00339"/>
    </source>
</evidence>
<dbReference type="InterPro" id="IPR046341">
    <property type="entry name" value="SET_dom_sf"/>
</dbReference>
<gene>
    <name evidence="4" type="ORF">CYY_003888</name>
</gene>
<comment type="caution">
    <text evidence="4">The sequence shown here is derived from an EMBL/GenBank/DDBJ whole genome shotgun (WGS) entry which is preliminary data.</text>
</comment>
<feature type="region of interest" description="Disordered" evidence="2">
    <location>
        <begin position="374"/>
        <end position="404"/>
    </location>
</feature>
<dbReference type="Gene3D" id="1.10.220.160">
    <property type="match status" value="1"/>
</dbReference>
<dbReference type="InterPro" id="IPR011990">
    <property type="entry name" value="TPR-like_helical_dom_sf"/>
</dbReference>
<dbReference type="Pfam" id="PF00856">
    <property type="entry name" value="SET"/>
    <property type="match status" value="1"/>
</dbReference>
<dbReference type="PROSITE" id="PS50005">
    <property type="entry name" value="TPR"/>
    <property type="match status" value="1"/>
</dbReference>
<dbReference type="AlphaFoldDB" id="A0A8J4PXT9"/>
<dbReference type="PANTHER" id="PTHR46402">
    <property type="entry name" value="SET AND MYND DOMAIN-CONTAINING PROTEIN 5"/>
    <property type="match status" value="1"/>
</dbReference>
<feature type="repeat" description="TPR" evidence="1">
    <location>
        <begin position="4"/>
        <end position="37"/>
    </location>
</feature>
<organism evidence="4 5">
    <name type="scientific">Polysphondylium violaceum</name>
    <dbReference type="NCBI Taxonomy" id="133409"/>
    <lineage>
        <taxon>Eukaryota</taxon>
        <taxon>Amoebozoa</taxon>
        <taxon>Evosea</taxon>
        <taxon>Eumycetozoa</taxon>
        <taxon>Dictyostelia</taxon>
        <taxon>Dictyosteliales</taxon>
        <taxon>Dictyosteliaceae</taxon>
        <taxon>Polysphondylium</taxon>
    </lineage>
</organism>
<dbReference type="Gene3D" id="2.170.270.10">
    <property type="entry name" value="SET domain"/>
    <property type="match status" value="2"/>
</dbReference>